<reference evidence="5" key="2">
    <citation type="submission" date="2022-03" db="EMBL/GenBank/DDBJ databases">
        <title>Draft title - Genomic analysis of global carrot germplasm unveils the trajectory of domestication and the origin of high carotenoid orange carrot.</title>
        <authorList>
            <person name="Iorizzo M."/>
            <person name="Ellison S."/>
            <person name="Senalik D."/>
            <person name="Macko-Podgorni A."/>
            <person name="Grzebelus D."/>
            <person name="Bostan H."/>
            <person name="Rolling W."/>
            <person name="Curaba J."/>
            <person name="Simon P."/>
        </authorList>
    </citation>
    <scope>NUCLEOTIDE SEQUENCE</scope>
    <source>
        <tissue evidence="5">Leaf</tissue>
    </source>
</reference>
<dbReference type="Gene3D" id="3.40.50.2000">
    <property type="entry name" value="Glycogen Phosphorylase B"/>
    <property type="match status" value="2"/>
</dbReference>
<dbReference type="GO" id="GO:0016114">
    <property type="term" value="P:terpenoid biosynthetic process"/>
    <property type="evidence" value="ECO:0007669"/>
    <property type="project" value="UniProtKB-UniPathway"/>
</dbReference>
<dbReference type="PANTHER" id="PTHR11926:SF774">
    <property type="entry name" value="UDP-GLYCOSYLTRANSFERASE 85A1-RELATED"/>
    <property type="match status" value="1"/>
</dbReference>
<protein>
    <submittedName>
        <fullName evidence="5">Uncharacterized protein</fullName>
    </submittedName>
</protein>
<dbReference type="CDD" id="cd03784">
    <property type="entry name" value="GT1_Gtf-like"/>
    <property type="match status" value="1"/>
</dbReference>
<evidence type="ECO:0000256" key="3">
    <source>
        <dbReference type="ARBA" id="ARBA00022679"/>
    </source>
</evidence>
<reference evidence="5" key="1">
    <citation type="journal article" date="2016" name="Nat. Genet.">
        <title>A high-quality carrot genome assembly provides new insights into carotenoid accumulation and asterid genome evolution.</title>
        <authorList>
            <person name="Iorizzo M."/>
            <person name="Ellison S."/>
            <person name="Senalik D."/>
            <person name="Zeng P."/>
            <person name="Satapoomin P."/>
            <person name="Huang J."/>
            <person name="Bowman M."/>
            <person name="Iovene M."/>
            <person name="Sanseverino W."/>
            <person name="Cavagnaro P."/>
            <person name="Yildiz M."/>
            <person name="Macko-Podgorni A."/>
            <person name="Moranska E."/>
            <person name="Grzebelus E."/>
            <person name="Grzebelus D."/>
            <person name="Ashrafi H."/>
            <person name="Zheng Z."/>
            <person name="Cheng S."/>
            <person name="Spooner D."/>
            <person name="Van Deynze A."/>
            <person name="Simon P."/>
        </authorList>
    </citation>
    <scope>NUCLEOTIDE SEQUENCE</scope>
    <source>
        <tissue evidence="5">Leaf</tissue>
    </source>
</reference>
<evidence type="ECO:0000313" key="6">
    <source>
        <dbReference type="Proteomes" id="UP000077755"/>
    </source>
</evidence>
<dbReference type="GO" id="GO:0080044">
    <property type="term" value="F:quercetin 7-O-glucosyltransferase activity"/>
    <property type="evidence" value="ECO:0007669"/>
    <property type="project" value="TreeGrafter"/>
</dbReference>
<dbReference type="InterPro" id="IPR002213">
    <property type="entry name" value="UDP_glucos_trans"/>
</dbReference>
<keyword evidence="6" id="KW-1185">Reference proteome</keyword>
<keyword evidence="4" id="KW-0414">Isoprene biosynthesis</keyword>
<dbReference type="PANTHER" id="PTHR11926">
    <property type="entry name" value="GLUCOSYL/GLUCURONOSYL TRANSFERASES"/>
    <property type="match status" value="1"/>
</dbReference>
<dbReference type="EMBL" id="CP093347">
    <property type="protein sequence ID" value="WOH01475.1"/>
    <property type="molecule type" value="Genomic_DNA"/>
</dbReference>
<comment type="similarity">
    <text evidence="2">Belongs to the UDP-glycosyltransferase family.</text>
</comment>
<sequence length="456" mass="51408">MPDLKPVTTAHLVAVPFPGRGHINPLINFCKVLAIKRPDIIITLVVTEEWHGLLISEEVPHNLTFGTIPNVLPSELVRAADFSGFFEATLTKMEEHVARLIDHLALRPMLIIYDFFLMWIPEVGNRMNIPVASFWPMSATVFSMYQYRHLLVQNGHFPVTNLSEQGNIEIDYIPGVPPTRVLDLPSLYYGRGQDILHRLFEALSQAKKAQYFLFTSVYELEHQVIDALKVEFSMPVYTIGPAIPYFKIKQSCSADNYQDIPYYIRWLDSRPNDSVLYISQGSFLSVSGDQMEEIVAGVLDSGVSYLWATRMEASVIDSAKGLVVSWCDQLRVLCHPSVGGFWSHCGWNSTKEGVFSGVPMLTLPILSDQFTNSKTIVEDWKTGWRVKRRTAVEVLVTRAEISRLVKGFMDLESDEGKEMRQRAKKLEQICRQATAKGGSSENAIDALISNILPAHN</sequence>
<proteinExistence type="inferred from homology"/>
<evidence type="ECO:0000256" key="4">
    <source>
        <dbReference type="ARBA" id="ARBA00023229"/>
    </source>
</evidence>
<dbReference type="Proteomes" id="UP000077755">
    <property type="component" value="Chromosome 5"/>
</dbReference>
<keyword evidence="3" id="KW-0808">Transferase</keyword>
<dbReference type="OMA" id="ACDEDNT"/>
<dbReference type="Pfam" id="PF00201">
    <property type="entry name" value="UDPGT"/>
    <property type="match status" value="1"/>
</dbReference>
<dbReference type="OrthoDB" id="5835829at2759"/>
<organism evidence="5 6">
    <name type="scientific">Daucus carota subsp. sativus</name>
    <name type="common">Carrot</name>
    <dbReference type="NCBI Taxonomy" id="79200"/>
    <lineage>
        <taxon>Eukaryota</taxon>
        <taxon>Viridiplantae</taxon>
        <taxon>Streptophyta</taxon>
        <taxon>Embryophyta</taxon>
        <taxon>Tracheophyta</taxon>
        <taxon>Spermatophyta</taxon>
        <taxon>Magnoliopsida</taxon>
        <taxon>eudicotyledons</taxon>
        <taxon>Gunneridae</taxon>
        <taxon>Pentapetalae</taxon>
        <taxon>asterids</taxon>
        <taxon>campanulids</taxon>
        <taxon>Apiales</taxon>
        <taxon>Apiaceae</taxon>
        <taxon>Apioideae</taxon>
        <taxon>Scandiceae</taxon>
        <taxon>Daucinae</taxon>
        <taxon>Daucus</taxon>
        <taxon>Daucus sect. Daucus</taxon>
    </lineage>
</organism>
<dbReference type="FunFam" id="3.40.50.2000:FF:000138">
    <property type="entry name" value="Glycosyltransferase"/>
    <property type="match status" value="1"/>
</dbReference>
<gene>
    <name evidence="5" type="ORF">DCAR_0520859</name>
</gene>
<dbReference type="AlphaFoldDB" id="A0A164YVS3"/>
<evidence type="ECO:0000256" key="2">
    <source>
        <dbReference type="ARBA" id="ARBA00009995"/>
    </source>
</evidence>
<dbReference type="Gramene" id="KZM94983">
    <property type="protein sequence ID" value="KZM94983"/>
    <property type="gene ID" value="DCAR_018225"/>
</dbReference>
<name>A0A164YVS3_DAUCS</name>
<evidence type="ECO:0000313" key="5">
    <source>
        <dbReference type="EMBL" id="WOH01475.1"/>
    </source>
</evidence>
<evidence type="ECO:0000256" key="1">
    <source>
        <dbReference type="ARBA" id="ARBA00004721"/>
    </source>
</evidence>
<dbReference type="KEGG" id="dcr:108222492"/>
<dbReference type="SUPFAM" id="SSF53756">
    <property type="entry name" value="UDP-Glycosyltransferase/glycogen phosphorylase"/>
    <property type="match status" value="1"/>
</dbReference>
<accession>A0A164YVS3</accession>
<dbReference type="GO" id="GO:0080043">
    <property type="term" value="F:quercetin 3-O-glucosyltransferase activity"/>
    <property type="evidence" value="ECO:0007669"/>
    <property type="project" value="TreeGrafter"/>
</dbReference>
<comment type="pathway">
    <text evidence="1">Secondary metabolite biosynthesis; terpenoid biosynthesis.</text>
</comment>